<evidence type="ECO:0000313" key="2">
    <source>
        <dbReference type="Proteomes" id="UP000248889"/>
    </source>
</evidence>
<reference evidence="1 2" key="1">
    <citation type="submission" date="2018-06" db="EMBL/GenBank/DDBJ databases">
        <title>Streptacidiphilus pinicola sp. nov., isolated from pine grove soil.</title>
        <authorList>
            <person name="Roh S.G."/>
            <person name="Park S."/>
            <person name="Kim M.-K."/>
            <person name="Yun B.-R."/>
            <person name="Park J."/>
            <person name="Kim M.J."/>
            <person name="Kim Y.S."/>
            <person name="Kim S.B."/>
        </authorList>
    </citation>
    <scope>NUCLEOTIDE SEQUENCE [LARGE SCALE GENOMIC DNA]</scope>
    <source>
        <strain evidence="1 2">MMS16-CNU450</strain>
    </source>
</reference>
<accession>A0A2X0KAA5</accession>
<gene>
    <name evidence="1" type="ORF">DN069_19130</name>
</gene>
<dbReference type="AlphaFoldDB" id="A0A2X0KAA5"/>
<dbReference type="EMBL" id="QKYN01000073">
    <property type="protein sequence ID" value="RAG84020.1"/>
    <property type="molecule type" value="Genomic_DNA"/>
</dbReference>
<organism evidence="1 2">
    <name type="scientific">Streptacidiphilus pinicola</name>
    <dbReference type="NCBI Taxonomy" id="2219663"/>
    <lineage>
        <taxon>Bacteria</taxon>
        <taxon>Bacillati</taxon>
        <taxon>Actinomycetota</taxon>
        <taxon>Actinomycetes</taxon>
        <taxon>Kitasatosporales</taxon>
        <taxon>Streptomycetaceae</taxon>
        <taxon>Streptacidiphilus</taxon>
    </lineage>
</organism>
<protein>
    <submittedName>
        <fullName evidence="1">Uncharacterized protein</fullName>
    </submittedName>
</protein>
<proteinExistence type="predicted"/>
<comment type="caution">
    <text evidence="1">The sequence shown here is derived from an EMBL/GenBank/DDBJ whole genome shotgun (WGS) entry which is preliminary data.</text>
</comment>
<keyword evidence="2" id="KW-1185">Reference proteome</keyword>
<dbReference type="RefSeq" id="WP_111502381.1">
    <property type="nucleotide sequence ID" value="NZ_QKYN01000073.1"/>
</dbReference>
<name>A0A2X0KAA5_9ACTN</name>
<sequence>MQSAMSRGQGIVEMFTALAGPALGWQIQEGQFRLVYPAGKESGHGSSQAARRVREEQARSLGGYFSFDLAREQLGETSLERPLAVDGAPLPFNGFAADFVYRSISIPDLTVDQIVRLGVRHARRAVEQVAGFAPVRGVGDDRHHSSGK</sequence>
<dbReference type="Proteomes" id="UP000248889">
    <property type="component" value="Unassembled WGS sequence"/>
</dbReference>
<dbReference type="OrthoDB" id="4037078at2"/>
<evidence type="ECO:0000313" key="1">
    <source>
        <dbReference type="EMBL" id="RAG84020.1"/>
    </source>
</evidence>